<keyword evidence="7" id="KW-0812">Transmembrane</keyword>
<reference evidence="9 10" key="1">
    <citation type="submission" date="2019-06" db="EMBL/GenBank/DDBJ databases">
        <authorList>
            <person name="Li M."/>
        </authorList>
    </citation>
    <scope>NUCLEOTIDE SEQUENCE [LARGE SCALE GENOMIC DNA]</scope>
    <source>
        <strain evidence="9 10">BGMRC6574</strain>
    </source>
</reference>
<evidence type="ECO:0000256" key="2">
    <source>
        <dbReference type="ARBA" id="ARBA00010270"/>
    </source>
</evidence>
<evidence type="ECO:0000256" key="5">
    <source>
        <dbReference type="ARBA" id="ARBA00022734"/>
    </source>
</evidence>
<keyword evidence="10" id="KW-1185">Reference proteome</keyword>
<gene>
    <name evidence="9" type="ORF">FJU11_05070</name>
</gene>
<name>A0A506U7I8_9HYPH</name>
<dbReference type="RefSeq" id="WP_141165943.1">
    <property type="nucleotide sequence ID" value="NZ_VHLH01000006.1"/>
</dbReference>
<accession>A0A506U7I8</accession>
<keyword evidence="5" id="KW-0430">Lectin</keyword>
<keyword evidence="4" id="KW-1003">Cell membrane</keyword>
<proteinExistence type="inferred from homology"/>
<evidence type="ECO:0000256" key="1">
    <source>
        <dbReference type="ARBA" id="ARBA00004167"/>
    </source>
</evidence>
<evidence type="ECO:0000256" key="4">
    <source>
        <dbReference type="ARBA" id="ARBA00022475"/>
    </source>
</evidence>
<comment type="function">
    <text evidence="6">Has immunoglobulin-binding and hemagglutination properties, and can bind to mannose. Essential for virulence. May be involved in LPS biosynthesis or polysaccharide transport.</text>
</comment>
<dbReference type="AlphaFoldDB" id="A0A506U7I8"/>
<feature type="signal peptide" evidence="8">
    <location>
        <begin position="1"/>
        <end position="27"/>
    </location>
</feature>
<feature type="chain" id="PRO_5021495632" description="Lectin-like protein BA14k" evidence="8">
    <location>
        <begin position="28"/>
        <end position="135"/>
    </location>
</feature>
<dbReference type="GO" id="GO:0030246">
    <property type="term" value="F:carbohydrate binding"/>
    <property type="evidence" value="ECO:0007669"/>
    <property type="project" value="UniProtKB-KW"/>
</dbReference>
<dbReference type="Proteomes" id="UP000320314">
    <property type="component" value="Unassembled WGS sequence"/>
</dbReference>
<dbReference type="Pfam" id="PF07886">
    <property type="entry name" value="BA14K"/>
    <property type="match status" value="1"/>
</dbReference>
<comment type="similarity">
    <text evidence="2">Belongs to the BA14k family.</text>
</comment>
<evidence type="ECO:0000256" key="8">
    <source>
        <dbReference type="SAM" id="SignalP"/>
    </source>
</evidence>
<evidence type="ECO:0000256" key="6">
    <source>
        <dbReference type="ARBA" id="ARBA00025321"/>
    </source>
</evidence>
<keyword evidence="8" id="KW-0732">Signal</keyword>
<evidence type="ECO:0000313" key="10">
    <source>
        <dbReference type="Proteomes" id="UP000320314"/>
    </source>
</evidence>
<comment type="caution">
    <text evidence="9">The sequence shown here is derived from an EMBL/GenBank/DDBJ whole genome shotgun (WGS) entry which is preliminary data.</text>
</comment>
<feature type="transmembrane region" description="Helical" evidence="7">
    <location>
        <begin position="43"/>
        <end position="62"/>
    </location>
</feature>
<dbReference type="GO" id="GO:0016020">
    <property type="term" value="C:membrane"/>
    <property type="evidence" value="ECO:0007669"/>
    <property type="project" value="UniProtKB-SubCell"/>
</dbReference>
<organism evidence="9 10">
    <name type="scientific">Pararhizobium mangrovi</name>
    <dbReference type="NCBI Taxonomy" id="2590452"/>
    <lineage>
        <taxon>Bacteria</taxon>
        <taxon>Pseudomonadati</taxon>
        <taxon>Pseudomonadota</taxon>
        <taxon>Alphaproteobacteria</taxon>
        <taxon>Hyphomicrobiales</taxon>
        <taxon>Rhizobiaceae</taxon>
        <taxon>Rhizobium/Agrobacterium group</taxon>
        <taxon>Pararhizobium</taxon>
    </lineage>
</organism>
<comment type="subcellular location">
    <subcellularLocation>
        <location evidence="1">Membrane</location>
        <topology evidence="1">Single-pass membrane protein</topology>
    </subcellularLocation>
</comment>
<dbReference type="InterPro" id="IPR012413">
    <property type="entry name" value="BA14K"/>
</dbReference>
<keyword evidence="7" id="KW-0472">Membrane</keyword>
<evidence type="ECO:0000256" key="7">
    <source>
        <dbReference type="SAM" id="Phobius"/>
    </source>
</evidence>
<dbReference type="OrthoDB" id="7889197at2"/>
<dbReference type="EMBL" id="VHLH01000006">
    <property type="protein sequence ID" value="TPW30382.1"/>
    <property type="molecule type" value="Genomic_DNA"/>
</dbReference>
<keyword evidence="7" id="KW-1133">Transmembrane helix</keyword>
<evidence type="ECO:0000256" key="3">
    <source>
        <dbReference type="ARBA" id="ARBA00020552"/>
    </source>
</evidence>
<sequence>MKNLVKAFVLSAAVAATALVPLSSAQARDWHHHRYYYHHHNDGLALGALGLATGAIIGGAIASDRPRTYYEVDPPVRYYRERPVEVYRPAPVYTSSIQPWTNAWYNYCENRYRSFDARSGTFRGYDGQNHFCVAN</sequence>
<evidence type="ECO:0000313" key="9">
    <source>
        <dbReference type="EMBL" id="TPW30382.1"/>
    </source>
</evidence>
<protein>
    <recommendedName>
        <fullName evidence="3">Lectin-like protein BA14k</fullName>
    </recommendedName>
</protein>